<comment type="similarity">
    <text evidence="1">Belongs to the bacterial solute-binding protein 8 family.</text>
</comment>
<accession>A0ABU1IMB0</accession>
<sequence length="314" mass="34145">MKIGSRLWVLMLVLVMVWSVGCQAVTDTGKEAGQPQEQAGESFPVTLTDGTDTEVTIESEPKAIVSLIPSMTETAYALDLGDKMVGVTTNDDYPEEVKELETVGDMTIDVEKVASLKPDLVLASTMNGEAINKLRDLGLTVLSYEPQNLEDVFQMIRDVGQATGSVEKAEEVVSGMEEEKKQAQEVAAAVKDDDRARVWMEVSPELHTSGKGTFMDELITLAGGENVATDHEGWDPVSSETVVQWNPDVILFTHGDEKAIQSRGGWKKVNALKEGRIEALEGNLVSRPGPRITQGLLHLAEVLYPEAYSDVVGQ</sequence>
<feature type="coiled-coil region" evidence="3">
    <location>
        <begin position="166"/>
        <end position="193"/>
    </location>
</feature>
<gene>
    <name evidence="7" type="ORF">JOE21_001919</name>
</gene>
<organism evidence="7 8">
    <name type="scientific">Desmospora profundinema</name>
    <dbReference type="NCBI Taxonomy" id="1571184"/>
    <lineage>
        <taxon>Bacteria</taxon>
        <taxon>Bacillati</taxon>
        <taxon>Bacillota</taxon>
        <taxon>Bacilli</taxon>
        <taxon>Bacillales</taxon>
        <taxon>Thermoactinomycetaceae</taxon>
        <taxon>Desmospora</taxon>
    </lineage>
</organism>
<dbReference type="CDD" id="cd01143">
    <property type="entry name" value="YvrC"/>
    <property type="match status" value="1"/>
</dbReference>
<protein>
    <submittedName>
        <fullName evidence="7">Iron complex transport system substrate-binding protein</fullName>
    </submittedName>
</protein>
<evidence type="ECO:0000256" key="4">
    <source>
        <dbReference type="SAM" id="MobiDB-lite"/>
    </source>
</evidence>
<evidence type="ECO:0000259" key="6">
    <source>
        <dbReference type="PROSITE" id="PS50983"/>
    </source>
</evidence>
<evidence type="ECO:0000313" key="7">
    <source>
        <dbReference type="EMBL" id="MDR6225913.1"/>
    </source>
</evidence>
<dbReference type="PROSITE" id="PS50983">
    <property type="entry name" value="FE_B12_PBP"/>
    <property type="match status" value="1"/>
</dbReference>
<keyword evidence="2 5" id="KW-0732">Signal</keyword>
<dbReference type="InterPro" id="IPR050902">
    <property type="entry name" value="ABC_Transporter_SBP"/>
</dbReference>
<dbReference type="PANTHER" id="PTHR30535:SF34">
    <property type="entry name" value="MOLYBDATE-BINDING PROTEIN MOLA"/>
    <property type="match status" value="1"/>
</dbReference>
<feature type="chain" id="PRO_5047100511" evidence="5">
    <location>
        <begin position="25"/>
        <end position="314"/>
    </location>
</feature>
<dbReference type="SUPFAM" id="SSF53807">
    <property type="entry name" value="Helical backbone' metal receptor"/>
    <property type="match status" value="1"/>
</dbReference>
<dbReference type="Proteomes" id="UP001185012">
    <property type="component" value="Unassembled WGS sequence"/>
</dbReference>
<dbReference type="PANTHER" id="PTHR30535">
    <property type="entry name" value="VITAMIN B12-BINDING PROTEIN"/>
    <property type="match status" value="1"/>
</dbReference>
<comment type="caution">
    <text evidence="7">The sequence shown here is derived from an EMBL/GenBank/DDBJ whole genome shotgun (WGS) entry which is preliminary data.</text>
</comment>
<feature type="signal peptide" evidence="5">
    <location>
        <begin position="1"/>
        <end position="24"/>
    </location>
</feature>
<name>A0ABU1IMB0_9BACL</name>
<keyword evidence="8" id="KW-1185">Reference proteome</keyword>
<reference evidence="7 8" key="1">
    <citation type="submission" date="2023-07" db="EMBL/GenBank/DDBJ databases">
        <title>Genomic Encyclopedia of Type Strains, Phase IV (KMG-IV): sequencing the most valuable type-strain genomes for metagenomic binning, comparative biology and taxonomic classification.</title>
        <authorList>
            <person name="Goeker M."/>
        </authorList>
    </citation>
    <scope>NUCLEOTIDE SEQUENCE [LARGE SCALE GENOMIC DNA]</scope>
    <source>
        <strain evidence="7 8">DSM 45903</strain>
    </source>
</reference>
<evidence type="ECO:0000256" key="2">
    <source>
        <dbReference type="ARBA" id="ARBA00022729"/>
    </source>
</evidence>
<feature type="domain" description="Fe/B12 periplasmic-binding" evidence="6">
    <location>
        <begin position="63"/>
        <end position="307"/>
    </location>
</feature>
<dbReference type="PROSITE" id="PS51257">
    <property type="entry name" value="PROKAR_LIPOPROTEIN"/>
    <property type="match status" value="1"/>
</dbReference>
<dbReference type="InterPro" id="IPR002491">
    <property type="entry name" value="ABC_transptr_periplasmic_BD"/>
</dbReference>
<dbReference type="Gene3D" id="3.40.50.1980">
    <property type="entry name" value="Nitrogenase molybdenum iron protein domain"/>
    <property type="match status" value="2"/>
</dbReference>
<feature type="region of interest" description="Disordered" evidence="4">
    <location>
        <begin position="29"/>
        <end position="48"/>
    </location>
</feature>
<dbReference type="Pfam" id="PF01497">
    <property type="entry name" value="Peripla_BP_2"/>
    <property type="match status" value="1"/>
</dbReference>
<proteinExistence type="inferred from homology"/>
<dbReference type="NCBIfam" id="NF038402">
    <property type="entry name" value="TroA_like"/>
    <property type="match status" value="1"/>
</dbReference>
<dbReference type="InterPro" id="IPR054828">
    <property type="entry name" value="Vit_B12_bind_prot"/>
</dbReference>
<evidence type="ECO:0000256" key="5">
    <source>
        <dbReference type="SAM" id="SignalP"/>
    </source>
</evidence>
<dbReference type="RefSeq" id="WP_309865130.1">
    <property type="nucleotide sequence ID" value="NZ_JAVDQG010000004.1"/>
</dbReference>
<evidence type="ECO:0000256" key="1">
    <source>
        <dbReference type="ARBA" id="ARBA00008814"/>
    </source>
</evidence>
<dbReference type="EMBL" id="JAVDQG010000004">
    <property type="protein sequence ID" value="MDR6225913.1"/>
    <property type="molecule type" value="Genomic_DNA"/>
</dbReference>
<evidence type="ECO:0000313" key="8">
    <source>
        <dbReference type="Proteomes" id="UP001185012"/>
    </source>
</evidence>
<evidence type="ECO:0000256" key="3">
    <source>
        <dbReference type="SAM" id="Coils"/>
    </source>
</evidence>
<keyword evidence="3" id="KW-0175">Coiled coil</keyword>